<comment type="caution">
    <text evidence="3">The sequence shown here is derived from an EMBL/GenBank/DDBJ whole genome shotgun (WGS) entry which is preliminary data.</text>
</comment>
<evidence type="ECO:0000313" key="4">
    <source>
        <dbReference type="Proteomes" id="UP000249808"/>
    </source>
</evidence>
<sequence>MMKRNLTIGAMIIPTLLLAACNTEKKEETVKTEEQSTDKKSANKTDNKTSTATEEKQDDIKSSIDTEALKNIDTLSDDFKNEFESNNQIGYKGLVKGLTFKEVKAAMGDFEIKNLYYKNHGVVFQEYPNIEIIFGDGSEGVPSDNEKISTIYFNQNGTLIPMEDIEPVWGTPKHTGFWVGGIFLKYYENPDGTYTEVEIGRGEYSGVRKLTKEQYIEALRSSYTVSDTDLTLNVMHRNVAEGLISNFFSIENVKVGSDASAVTELIGNGSKEIGKYSVDEDGDIVTKVAMDISGDKINIEQLREFWGSKYTEEKDGDQIVTIYDVQPDDGYVTKAISDSNGIVQEVGVYSDDYSESSSDSSGDASSSENVVDDANIDMVDGIAHYNLPDITTFKFGYQFCTNNFEILGYKVGDDAGDLIEQLGDTVEEKAGRSGSHTYVYDNFEVSIKDGKVFSYIMQPTDQYPEFVSLAGQWDSSPDFEDEHHIRFDNNKTNGFYVEVYDNGEGLVNGIAIFGENYSGR</sequence>
<name>A0A327ZWQ3_9STAP</name>
<dbReference type="Proteomes" id="UP000249808">
    <property type="component" value="Unassembled WGS sequence"/>
</dbReference>
<feature type="signal peptide" evidence="2">
    <location>
        <begin position="1"/>
        <end position="19"/>
    </location>
</feature>
<protein>
    <recommendedName>
        <fullName evidence="5">Lipoprotein</fullName>
    </recommendedName>
</protein>
<evidence type="ECO:0000313" key="3">
    <source>
        <dbReference type="EMBL" id="RAK45934.1"/>
    </source>
</evidence>
<evidence type="ECO:0000256" key="1">
    <source>
        <dbReference type="SAM" id="MobiDB-lite"/>
    </source>
</evidence>
<organism evidence="3 4">
    <name type="scientific">Macrococcus epidermidis</name>
    <dbReference type="NCBI Taxonomy" id="1902580"/>
    <lineage>
        <taxon>Bacteria</taxon>
        <taxon>Bacillati</taxon>
        <taxon>Bacillota</taxon>
        <taxon>Bacilli</taxon>
        <taxon>Bacillales</taxon>
        <taxon>Staphylococcaceae</taxon>
        <taxon>Macrococcus</taxon>
    </lineage>
</organism>
<feature type="region of interest" description="Disordered" evidence="1">
    <location>
        <begin position="25"/>
        <end position="62"/>
    </location>
</feature>
<keyword evidence="2" id="KW-0732">Signal</keyword>
<proteinExistence type="predicted"/>
<dbReference type="RefSeq" id="WP_111714113.1">
    <property type="nucleotide sequence ID" value="NZ_JBHSSR010000001.1"/>
</dbReference>
<accession>A0A327ZWQ3</accession>
<keyword evidence="4" id="KW-1185">Reference proteome</keyword>
<dbReference type="AlphaFoldDB" id="A0A327ZWQ3"/>
<feature type="chain" id="PRO_5038399498" description="Lipoprotein" evidence="2">
    <location>
        <begin position="20"/>
        <end position="520"/>
    </location>
</feature>
<evidence type="ECO:0000256" key="2">
    <source>
        <dbReference type="SAM" id="SignalP"/>
    </source>
</evidence>
<dbReference type="PROSITE" id="PS51257">
    <property type="entry name" value="PROKAR_LIPOPROTEIN"/>
    <property type="match status" value="1"/>
</dbReference>
<evidence type="ECO:0008006" key="5">
    <source>
        <dbReference type="Google" id="ProtNLM"/>
    </source>
</evidence>
<gene>
    <name evidence="3" type="ORF">BHU61_00375</name>
</gene>
<reference evidence="3 4" key="1">
    <citation type="journal article" date="2018" name="Front. Microbiol.">
        <title>Description and Comparative Genomics of Macrococcus caseolyticus subsp. hominis subsp. nov., Macrococcus goetzii sp. nov., Macrococcus epidermidis sp. nov., and Macrococcus bohemicus sp. nov., Novel Macrococci From Human Clinical Material With Virulence Potential and Suspected Uptake of Foreign DNA by Natural Transformation.</title>
        <authorList>
            <person name="Maslanova I."/>
            <person name="Wertheimer Z."/>
            <person name="Sedlacek I."/>
            <person name="Svec P."/>
            <person name="Indrakova A."/>
            <person name="Kovarovic V."/>
            <person name="Schumann P."/>
            <person name="Sproer C."/>
            <person name="Kralova S."/>
            <person name="Sedo O."/>
            <person name="Kristofova L."/>
            <person name="Vrbovska V."/>
            <person name="Fuzik T."/>
            <person name="Petras P."/>
            <person name="Zdrahal Z."/>
            <person name="Ruzickova V."/>
            <person name="Doskar J."/>
            <person name="Pantucek R."/>
        </authorList>
    </citation>
    <scope>NUCLEOTIDE SEQUENCE [LARGE SCALE GENOMIC DNA]</scope>
    <source>
        <strain evidence="3 4">01/688</strain>
    </source>
</reference>
<dbReference type="EMBL" id="PZJH01000001">
    <property type="protein sequence ID" value="RAK45934.1"/>
    <property type="molecule type" value="Genomic_DNA"/>
</dbReference>